<dbReference type="AlphaFoldDB" id="A0A819KC91"/>
<dbReference type="Gene3D" id="2.130.10.80">
    <property type="entry name" value="Galactose oxidase/kelch, beta-propeller"/>
    <property type="match status" value="2"/>
</dbReference>
<dbReference type="PANTHER" id="PTHR46260:SF3">
    <property type="entry name" value="RING-TYPE DOMAIN-CONTAINING PROTEIN"/>
    <property type="match status" value="1"/>
</dbReference>
<name>A0A819KC91_9BILA</name>
<evidence type="ECO:0000313" key="4">
    <source>
        <dbReference type="Proteomes" id="UP000663844"/>
    </source>
</evidence>
<accession>A0A819KC91</accession>
<organism evidence="3 4">
    <name type="scientific">Adineta steineri</name>
    <dbReference type="NCBI Taxonomy" id="433720"/>
    <lineage>
        <taxon>Eukaryota</taxon>
        <taxon>Metazoa</taxon>
        <taxon>Spiralia</taxon>
        <taxon>Gnathifera</taxon>
        <taxon>Rotifera</taxon>
        <taxon>Eurotatoria</taxon>
        <taxon>Bdelloidea</taxon>
        <taxon>Adinetida</taxon>
        <taxon>Adinetidae</taxon>
        <taxon>Adineta</taxon>
    </lineage>
</organism>
<proteinExistence type="predicted"/>
<evidence type="ECO:0000256" key="1">
    <source>
        <dbReference type="ARBA" id="ARBA00022441"/>
    </source>
</evidence>
<keyword evidence="1" id="KW-0880">Kelch repeat</keyword>
<reference evidence="3" key="1">
    <citation type="submission" date="2021-02" db="EMBL/GenBank/DDBJ databases">
        <authorList>
            <person name="Nowell W R."/>
        </authorList>
    </citation>
    <scope>NUCLEOTIDE SEQUENCE</scope>
</reference>
<dbReference type="EMBL" id="CAJOAZ010002609">
    <property type="protein sequence ID" value="CAF3944660.1"/>
    <property type="molecule type" value="Genomic_DNA"/>
</dbReference>
<dbReference type="InterPro" id="IPR006652">
    <property type="entry name" value="Kelch_1"/>
</dbReference>
<gene>
    <name evidence="3" type="ORF">OXD698_LOCUS26320</name>
</gene>
<sequence>VAFKANNFILSIIHSIFSSLDTSPYGTSTNTLKTDFSIEIKSLAKDTKTSITTRLAGDQWIVDSYLIINRKEFPAITMLNGKVLVCGGIAPYNDGTLVVPFCEIYSPSNRKWRETADMNVERKELTLTSLLNGRNILAVGGSRNELDAYTAEIYYIDMNIWLFVPNIIKTRPSEHTATLLKNGQILIVGGRSSFEPPISSAQLYIPSSNTFVTVGSLKVGRYGHIAILLKDNLSVLIIGGYNFNVPPPPPPPPEIYMTGSWHDTIGDMIQRRLYCTAVLLHNGNVLVAGGVDSNSNTLSSAEIYSFTTGKFSPIQPMGCARSHFTLTLLPTGLVLAVGGKGPAIDECPRVSELYNSTTNQWMSTRLLNTGRHKHNAVLINNSVLVLGGFVDDDTYQYACERYDL</sequence>
<dbReference type="SMART" id="SM00612">
    <property type="entry name" value="Kelch"/>
    <property type="match status" value="5"/>
</dbReference>
<keyword evidence="2" id="KW-0677">Repeat</keyword>
<protein>
    <submittedName>
        <fullName evidence="3">Uncharacterized protein</fullName>
    </submittedName>
</protein>
<evidence type="ECO:0000313" key="3">
    <source>
        <dbReference type="EMBL" id="CAF3944660.1"/>
    </source>
</evidence>
<dbReference type="Pfam" id="PF01344">
    <property type="entry name" value="Kelch_1"/>
    <property type="match status" value="1"/>
</dbReference>
<dbReference type="PANTHER" id="PTHR46260">
    <property type="entry name" value="RING-TYPE DOMAIN-CONTAINING PROTEIN"/>
    <property type="match status" value="1"/>
</dbReference>
<feature type="non-terminal residue" evidence="3">
    <location>
        <position position="1"/>
    </location>
</feature>
<dbReference type="Proteomes" id="UP000663844">
    <property type="component" value="Unassembled WGS sequence"/>
</dbReference>
<evidence type="ECO:0000256" key="2">
    <source>
        <dbReference type="ARBA" id="ARBA00022737"/>
    </source>
</evidence>
<dbReference type="SUPFAM" id="SSF117281">
    <property type="entry name" value="Kelch motif"/>
    <property type="match status" value="2"/>
</dbReference>
<dbReference type="InterPro" id="IPR037293">
    <property type="entry name" value="Gal_Oxidase_central_sf"/>
</dbReference>
<dbReference type="InterPro" id="IPR015915">
    <property type="entry name" value="Kelch-typ_b-propeller"/>
</dbReference>
<dbReference type="InterPro" id="IPR051746">
    <property type="entry name" value="Kelch_domain_containing_8"/>
</dbReference>
<comment type="caution">
    <text evidence="3">The sequence shown here is derived from an EMBL/GenBank/DDBJ whole genome shotgun (WGS) entry which is preliminary data.</text>
</comment>
<dbReference type="Gene3D" id="2.120.10.80">
    <property type="entry name" value="Kelch-type beta propeller"/>
    <property type="match status" value="1"/>
</dbReference>